<dbReference type="EMBL" id="DS995299">
    <property type="protein sequence ID" value="EDZ64544.1"/>
    <property type="molecule type" value="Genomic_DNA"/>
</dbReference>
<organism evidence="1 2">
    <name type="scientific">beta proteobacterium KB13</name>
    <dbReference type="NCBI Taxonomy" id="314607"/>
    <lineage>
        <taxon>Bacteria</taxon>
        <taxon>Pseudomonadati</taxon>
        <taxon>Pseudomonadota</taxon>
        <taxon>Betaproteobacteria</taxon>
        <taxon>Nitrosomonadales</taxon>
        <taxon>OM43 clade</taxon>
    </lineage>
</organism>
<gene>
    <name evidence="1" type="ORF">KB13_676</name>
</gene>
<dbReference type="STRING" id="314607.KB13_676"/>
<keyword evidence="2" id="KW-1185">Reference proteome</keyword>
<protein>
    <submittedName>
        <fullName evidence="1">Uncharacterized protein</fullName>
    </submittedName>
</protein>
<dbReference type="HOGENOM" id="CLU_3363513_0_0_4"/>
<evidence type="ECO:0000313" key="2">
    <source>
        <dbReference type="Proteomes" id="UP000004188"/>
    </source>
</evidence>
<reference evidence="2" key="1">
    <citation type="journal article" date="2012" name="Stand. Genomic Sci.">
        <title>Genome sequence of strain HIMB624, a cultured representative from the OM43 clade of marine Betaproteobacteria.</title>
        <authorList>
            <person name="Huggett M.J."/>
            <person name="Hayakawa D.H."/>
            <person name="Rappe M.S."/>
        </authorList>
    </citation>
    <scope>NUCLEOTIDE SEQUENCE [LARGE SCALE GENOMIC DNA]</scope>
    <source>
        <strain evidence="2">KB13</strain>
    </source>
</reference>
<accession>B6BW17</accession>
<name>B6BW17_9PROT</name>
<dbReference type="AlphaFoldDB" id="B6BW17"/>
<dbReference type="Proteomes" id="UP000004188">
    <property type="component" value="Unassembled WGS sequence"/>
</dbReference>
<proteinExistence type="predicted"/>
<evidence type="ECO:0000313" key="1">
    <source>
        <dbReference type="EMBL" id="EDZ64544.1"/>
    </source>
</evidence>
<sequence length="35" mass="4081">MQGWISHINQSILCVPNLFKMTITQNTDEHDSTNY</sequence>